<dbReference type="Pfam" id="PF14126">
    <property type="entry name" value="DUF4293"/>
    <property type="match status" value="1"/>
</dbReference>
<feature type="transmembrane region" description="Helical" evidence="1">
    <location>
        <begin position="85"/>
        <end position="106"/>
    </location>
</feature>
<dbReference type="AlphaFoldDB" id="K1UQ17"/>
<comment type="caution">
    <text evidence="2">The sequence shown here is derived from an EMBL/GenBank/DDBJ whole genome shotgun (WGS) entry which is preliminary data.</text>
</comment>
<name>K1UQ17_9ZZZZ</name>
<reference evidence="2" key="1">
    <citation type="journal article" date="2013" name="Environ. Microbiol.">
        <title>Microbiota from the distal guts of lean and obese adolescents exhibit partial functional redundancy besides clear differences in community structure.</title>
        <authorList>
            <person name="Ferrer M."/>
            <person name="Ruiz A."/>
            <person name="Lanza F."/>
            <person name="Haange S.B."/>
            <person name="Oberbach A."/>
            <person name="Till H."/>
            <person name="Bargiela R."/>
            <person name="Campoy C."/>
            <person name="Segura M.T."/>
            <person name="Richter M."/>
            <person name="von Bergen M."/>
            <person name="Seifert J."/>
            <person name="Suarez A."/>
        </authorList>
    </citation>
    <scope>NUCLEOTIDE SEQUENCE</scope>
</reference>
<dbReference type="EMBL" id="AJWY01001070">
    <property type="protein sequence ID" value="EKC80290.1"/>
    <property type="molecule type" value="Genomic_DNA"/>
</dbReference>
<accession>K1UQ17</accession>
<sequence length="202" mass="22267">NRSYMIQRIQTLYLLLVVVLTGLALWLPLADFTVGADTCTLTAFGLKDAAGITLLPTVYLGVVLVAACLVPLVTIFLFKRRLVQIRLCAVELVLLIGAGAMMGIYFYLCNRYFADSEFYSHTLKISLVFPLVCLVFRLAGFAGDLPGEKAGAVARPDSLTGRISRKKGVRSKLHAFCVYFAGKEYGLVGFLIRNKNPVCRYI</sequence>
<evidence type="ECO:0000313" key="2">
    <source>
        <dbReference type="EMBL" id="EKC80290.1"/>
    </source>
</evidence>
<gene>
    <name evidence="2" type="ORF">LEA_01540</name>
</gene>
<feature type="transmembrane region" description="Helical" evidence="1">
    <location>
        <begin position="49"/>
        <end position="78"/>
    </location>
</feature>
<feature type="transmembrane region" description="Helical" evidence="1">
    <location>
        <begin position="118"/>
        <end position="139"/>
    </location>
</feature>
<protein>
    <submittedName>
        <fullName evidence="2">Uncharacterized protein</fullName>
    </submittedName>
</protein>
<keyword evidence="1" id="KW-0472">Membrane</keyword>
<feature type="non-terminal residue" evidence="2">
    <location>
        <position position="1"/>
    </location>
</feature>
<keyword evidence="1" id="KW-1133">Transmembrane helix</keyword>
<proteinExistence type="predicted"/>
<feature type="transmembrane region" description="Helical" evidence="1">
    <location>
        <begin position="12"/>
        <end position="29"/>
    </location>
</feature>
<dbReference type="InterPro" id="IPR025635">
    <property type="entry name" value="DUF4293"/>
</dbReference>
<keyword evidence="1" id="KW-0812">Transmembrane</keyword>
<organism evidence="2">
    <name type="scientific">human gut metagenome</name>
    <dbReference type="NCBI Taxonomy" id="408170"/>
    <lineage>
        <taxon>unclassified sequences</taxon>
        <taxon>metagenomes</taxon>
        <taxon>organismal metagenomes</taxon>
    </lineage>
</organism>
<evidence type="ECO:0000256" key="1">
    <source>
        <dbReference type="SAM" id="Phobius"/>
    </source>
</evidence>